<dbReference type="InterPro" id="IPR000489">
    <property type="entry name" value="Pterin-binding_dom"/>
</dbReference>
<dbReference type="PROSITE" id="PS50970">
    <property type="entry name" value="HCY"/>
    <property type="match status" value="1"/>
</dbReference>
<evidence type="ECO:0000256" key="5">
    <source>
        <dbReference type="ARBA" id="ARBA00010398"/>
    </source>
</evidence>
<dbReference type="Pfam" id="PF02310">
    <property type="entry name" value="B12-binding"/>
    <property type="match status" value="1"/>
</dbReference>
<feature type="binding site" evidence="23">
    <location>
        <position position="829"/>
    </location>
    <ligand>
        <name>methylcob(III)alamin</name>
        <dbReference type="ChEBI" id="CHEBI:28115"/>
    </ligand>
</feature>
<dbReference type="InterPro" id="IPR037010">
    <property type="entry name" value="VitB12-dep_Met_synth_activ_sf"/>
</dbReference>
<dbReference type="SUPFAM" id="SSF51717">
    <property type="entry name" value="Dihydropteroate synthetase-like"/>
    <property type="match status" value="1"/>
</dbReference>
<dbReference type="SUPFAM" id="SSF47644">
    <property type="entry name" value="Methionine synthase domain"/>
    <property type="match status" value="1"/>
</dbReference>
<evidence type="ECO:0000256" key="2">
    <source>
        <dbReference type="ARBA" id="ARBA00001947"/>
    </source>
</evidence>
<dbReference type="NCBIfam" id="TIGR02082">
    <property type="entry name" value="metH"/>
    <property type="match status" value="1"/>
</dbReference>
<dbReference type="NCBIfam" id="NF007024">
    <property type="entry name" value="PRK09490.1"/>
    <property type="match status" value="1"/>
</dbReference>
<dbReference type="CDD" id="cd02069">
    <property type="entry name" value="methionine_synthase_B12_BD"/>
    <property type="match status" value="1"/>
</dbReference>
<evidence type="ECO:0000256" key="11">
    <source>
        <dbReference type="ARBA" id="ARBA00022679"/>
    </source>
</evidence>
<dbReference type="GO" id="GO:0005829">
    <property type="term" value="C:cytosol"/>
    <property type="evidence" value="ECO:0007669"/>
    <property type="project" value="TreeGrafter"/>
</dbReference>
<dbReference type="InterPro" id="IPR036589">
    <property type="entry name" value="HCY_dom_sf"/>
</dbReference>
<keyword evidence="11 21" id="KW-0808">Transferase</keyword>
<keyword evidence="12 21" id="KW-0949">S-adenosyl-L-methionine</keyword>
<dbReference type="PIRSF" id="PIRSF000381">
    <property type="entry name" value="MetH"/>
    <property type="match status" value="1"/>
</dbReference>
<evidence type="ECO:0000256" key="15">
    <source>
        <dbReference type="ARBA" id="ARBA00022833"/>
    </source>
</evidence>
<evidence type="ECO:0000256" key="19">
    <source>
        <dbReference type="ARBA" id="ARBA00031040"/>
    </source>
</evidence>
<keyword evidence="17 21" id="KW-0170">Cobalt</keyword>
<protein>
    <recommendedName>
        <fullName evidence="7 20">Methionine synthase</fullName>
        <ecNumber evidence="6 20">2.1.1.13</ecNumber>
    </recommendedName>
    <alternativeName>
        <fullName evidence="19 21">5-methyltetrahydrofolate--homocysteine methyltransferase</fullName>
    </alternativeName>
</protein>
<evidence type="ECO:0000256" key="16">
    <source>
        <dbReference type="ARBA" id="ARBA00023167"/>
    </source>
</evidence>
<evidence type="ECO:0000256" key="12">
    <source>
        <dbReference type="ARBA" id="ARBA00022691"/>
    </source>
</evidence>
<dbReference type="EMBL" id="JAAGNX010000001">
    <property type="protein sequence ID" value="NDV61696.1"/>
    <property type="molecule type" value="Genomic_DNA"/>
</dbReference>
<dbReference type="InterPro" id="IPR003726">
    <property type="entry name" value="HCY_dom"/>
</dbReference>
<keyword evidence="10 21" id="KW-0846">Cobalamin</keyword>
<comment type="domain">
    <text evidence="21">Modular enzyme with four functionally distinct domains. The isolated Hcy-binding domain catalyzes methyl transfer from free methylcobalamin to homocysteine. The Hcy-binding domain in association with the pterin-binding domain catalyzes the methylation of cob(I)alamin by methyltetrahydrofolate and the methylation of homocysteine. The B12-binding domain binds the cofactor. The AdoMet activation domain binds S-adenosyl-L-methionine. Under aerobic conditions cob(I)alamin can be converted to inactive cob(II)alamin. Reductive methylation by S-adenosyl-L-methionine and flavodoxin regenerates methylcobalamin.</text>
</comment>
<keyword evidence="15 21" id="KW-0862">Zinc</keyword>
<dbReference type="GO" id="GO:0008705">
    <property type="term" value="F:methionine synthase activity"/>
    <property type="evidence" value="ECO:0007669"/>
    <property type="project" value="UniProtKB-UniRule"/>
</dbReference>
<feature type="binding site" description="axial binding residue" evidence="22">
    <location>
        <position position="780"/>
    </location>
    <ligand>
        <name>methylcob(III)alamin</name>
        <dbReference type="ChEBI" id="CHEBI:28115"/>
    </ligand>
    <ligandPart>
        <name>Co</name>
        <dbReference type="ChEBI" id="CHEBI:27638"/>
    </ligandPart>
</feature>
<comment type="cofactor">
    <cofactor evidence="3 21 22">
        <name>methylcob(III)alamin</name>
        <dbReference type="ChEBI" id="CHEBI:28115"/>
    </cofactor>
</comment>
<dbReference type="PROSITE" id="PS50972">
    <property type="entry name" value="PTERIN_BINDING"/>
    <property type="match status" value="1"/>
</dbReference>
<feature type="binding site" evidence="23">
    <location>
        <begin position="1214"/>
        <end position="1215"/>
    </location>
    <ligand>
        <name>S-adenosyl-L-methionine</name>
        <dbReference type="ChEBI" id="CHEBI:59789"/>
    </ligand>
</feature>
<feature type="binding site" evidence="23">
    <location>
        <begin position="777"/>
        <end position="781"/>
    </location>
    <ligand>
        <name>methylcob(III)alamin</name>
        <dbReference type="ChEBI" id="CHEBI:28115"/>
    </ligand>
</feature>
<dbReference type="Pfam" id="PF02965">
    <property type="entry name" value="Met_synt_B12"/>
    <property type="match status" value="1"/>
</dbReference>
<dbReference type="Pfam" id="PF00809">
    <property type="entry name" value="Pterin_bind"/>
    <property type="match status" value="1"/>
</dbReference>
<dbReference type="FunFam" id="3.20.20.330:FF:000001">
    <property type="entry name" value="Methionine synthase"/>
    <property type="match status" value="1"/>
</dbReference>
<dbReference type="Gene3D" id="3.20.20.330">
    <property type="entry name" value="Homocysteine-binding-like domain"/>
    <property type="match status" value="1"/>
</dbReference>
<dbReference type="GO" id="GO:0032259">
    <property type="term" value="P:methylation"/>
    <property type="evidence" value="ECO:0007669"/>
    <property type="project" value="UniProtKB-KW"/>
</dbReference>
<dbReference type="InterPro" id="IPR011822">
    <property type="entry name" value="MetH"/>
</dbReference>
<feature type="binding site" evidence="23">
    <location>
        <position position="825"/>
    </location>
    <ligand>
        <name>methylcob(III)alamin</name>
        <dbReference type="ChEBI" id="CHEBI:28115"/>
    </ligand>
</feature>
<dbReference type="Gene3D" id="3.20.20.20">
    <property type="entry name" value="Dihydropteroate synthase-like"/>
    <property type="match status" value="1"/>
</dbReference>
<reference evidence="30 31" key="1">
    <citation type="submission" date="2020-02" db="EMBL/GenBank/DDBJ databases">
        <title>Albibacoteraceae fam. nov., the first described family within the subdivision 4 Verrucomicrobia.</title>
        <authorList>
            <person name="Xi F."/>
        </authorList>
    </citation>
    <scope>NUCLEOTIDE SEQUENCE [LARGE SCALE GENOMIC DNA]</scope>
    <source>
        <strain evidence="30 31">CK1056</strain>
    </source>
</reference>
<evidence type="ECO:0000259" key="29">
    <source>
        <dbReference type="PROSITE" id="PS51337"/>
    </source>
</evidence>
<comment type="pathway">
    <text evidence="4 21">Amino-acid biosynthesis; L-methionine biosynthesis via de novo pathway; L-methionine from L-homocysteine (MetH route): step 1/1.</text>
</comment>
<keyword evidence="14" id="KW-0677">Repeat</keyword>
<dbReference type="FunFam" id="3.20.20.20:FF:000002">
    <property type="entry name" value="Methionine synthase"/>
    <property type="match status" value="1"/>
</dbReference>
<evidence type="ECO:0000256" key="13">
    <source>
        <dbReference type="ARBA" id="ARBA00022723"/>
    </source>
</evidence>
<dbReference type="RefSeq" id="WP_163962847.1">
    <property type="nucleotide sequence ID" value="NZ_JAAGNX010000001.1"/>
</dbReference>
<evidence type="ECO:0000256" key="22">
    <source>
        <dbReference type="PIRSR" id="PIRSR000381-1"/>
    </source>
</evidence>
<sequence length="1247" mass="137976">MTIKETEKRLKALMDERIVILDGAMGTQIQGYKLDEAAFRGERYAGHGKDLKGNNDILVLTRPEIIEEIHTGFLEAGADIIETNTFNANAISQADYGLEADSKLINEEAAKLARRAAEKYSAANAGKPVFVAGGIGPTNRTASLSPDVNNPGYRGVTFDQLRKAYREQAEGLADGGVDVFLIETIFDTLNAKAAVFALEELFDDRGQRWPVMISVTITDASGRTLSGQTIEGFWNSIAHAKPISVGINCALGAKEMAPYVDELSRIADTHISCYPNAGLPNAFGEYDDTPEHMASVLAGFAREGWLNIVGGCCGSTPAHIAEIARRMNEFPARKVHPVQVASRYSGLEAIKIEGRPASFFVVGERTNVTGSPRFRKLIKEDQFDDALEVARQQVENGANMLDVNFDEGLLDSEECMRNYLNLLAAEPDICRVPIMVDSSKWSVIEVGLQCLQGKGVVNSISLKEGEKEFLRQAGLVQRYGAAVVVMAFDENGQAATTEDKVRICKRAYDLLTLKLDFNPADIIFDPNILTVATGIQEHNNYAVNFIEATRQIKQLCPHARVSGGVSNISFSFRGNNIVREAMHSVFLYHAIQAGLDMGIVNAGMLAVYEDIDTELRDKIEDVLFNRHEGATDALITLAESYKGKKEAVAESDRLAWRKQPLNERLAYAIRHGVVDFIEEDTEEARKSFNRPLEVIEGPLMDGMRIVGDLFGEGKMFLPQVVKSARVMKRAVAWLTPFMEKEKAERNAKLKAESEISGEAYNPEKDSAGEIVLATVKGDVHDIGKNIVGVVLACNNYNVHDMGVMIPCEQIIAKIKEVDADIVGLSGLITPSLDEMVHNAQTFTREGIDIPLLIGGATTSKAHTGVKIDPEYKGAVVHVPDASRVVSVCSKFLNPETRKAAVEDAKAENIKHRERYEKSRKQSARLLPLAEAVAKAPEFAWSEVDIPKPEKTGLQVIDAVSVEELVPYIDWSPFFWAWELKGVYPKILSSDKYGEEATKLFNDGQRVLKDLIENKRLSPKGVFGLWPANSRGQMVELYPDENRSEVLTRFHFLRQQKEKIKGEGAHYLSCSDFIAPYESGRIDYMGAFAVTSGEEVDELAKQYEAKHDDYTAILIKAIGDRLAEAFAEWLHCQVRKQWGFGENENLTNEDLIAEKYRGIRPAAGYPATPDHTEKRILFNLLKVEEKAGITLTENFAMSPAGSVSGLYFAHPEAKYFNVGRIGRDQLEAYSLLKGAPSEEMERWLAPNL</sequence>
<dbReference type="PANTHER" id="PTHR45833">
    <property type="entry name" value="METHIONINE SYNTHASE"/>
    <property type="match status" value="1"/>
</dbReference>
<evidence type="ECO:0000259" key="26">
    <source>
        <dbReference type="PROSITE" id="PS50972"/>
    </source>
</evidence>
<keyword evidence="13 21" id="KW-0479">Metal-binding</keyword>
<dbReference type="InterPro" id="IPR011005">
    <property type="entry name" value="Dihydropteroate_synth-like_sf"/>
</dbReference>
<organism evidence="30 31">
    <name type="scientific">Oceanipulchritudo coccoides</name>
    <dbReference type="NCBI Taxonomy" id="2706888"/>
    <lineage>
        <taxon>Bacteria</taxon>
        <taxon>Pseudomonadati</taxon>
        <taxon>Verrucomicrobiota</taxon>
        <taxon>Opitutia</taxon>
        <taxon>Puniceicoccales</taxon>
        <taxon>Oceanipulchritudinaceae</taxon>
        <taxon>Oceanipulchritudo</taxon>
    </lineage>
</organism>
<feature type="binding site" evidence="23">
    <location>
        <position position="969"/>
    </location>
    <ligand>
        <name>S-adenosyl-L-methionine</name>
        <dbReference type="ChEBI" id="CHEBI:59789"/>
    </ligand>
</feature>
<dbReference type="InterPro" id="IPR033706">
    <property type="entry name" value="Met_synthase_B12-bd"/>
</dbReference>
<feature type="domain" description="B12-binding" evidence="28">
    <location>
        <begin position="767"/>
        <end position="902"/>
    </location>
</feature>
<comment type="cofactor">
    <cofactor evidence="2 21 24">
        <name>Zn(2+)</name>
        <dbReference type="ChEBI" id="CHEBI:29105"/>
    </cofactor>
</comment>
<dbReference type="GO" id="GO:0008270">
    <property type="term" value="F:zinc ion binding"/>
    <property type="evidence" value="ECO:0007669"/>
    <property type="project" value="UniProtKB-UniRule"/>
</dbReference>
<evidence type="ECO:0000256" key="24">
    <source>
        <dbReference type="PROSITE-ProRule" id="PRU00333"/>
    </source>
</evidence>
<evidence type="ECO:0000256" key="18">
    <source>
        <dbReference type="ARBA" id="ARBA00025552"/>
    </source>
</evidence>
<feature type="binding site" evidence="23">
    <location>
        <position position="881"/>
    </location>
    <ligand>
        <name>methylcob(III)alamin</name>
        <dbReference type="ChEBI" id="CHEBI:28115"/>
    </ligand>
</feature>
<dbReference type="Pfam" id="PF02607">
    <property type="entry name" value="B12-binding_2"/>
    <property type="match status" value="1"/>
</dbReference>
<feature type="domain" description="Pterin-binding" evidence="26">
    <location>
        <begin position="359"/>
        <end position="620"/>
    </location>
</feature>
<evidence type="ECO:0000256" key="1">
    <source>
        <dbReference type="ARBA" id="ARBA00001700"/>
    </source>
</evidence>
<dbReference type="InterPro" id="IPR050554">
    <property type="entry name" value="Met_Synthase/Corrinoid"/>
</dbReference>
<dbReference type="InterPro" id="IPR004223">
    <property type="entry name" value="VitB12-dep_Met_synth_activ_dom"/>
</dbReference>
<keyword evidence="31" id="KW-1185">Reference proteome</keyword>
<evidence type="ECO:0000313" key="31">
    <source>
        <dbReference type="Proteomes" id="UP000478417"/>
    </source>
</evidence>
<keyword evidence="16 21" id="KW-0486">Methionine biosynthesis</keyword>
<evidence type="ECO:0000259" key="28">
    <source>
        <dbReference type="PROSITE" id="PS51332"/>
    </source>
</evidence>
<dbReference type="FunFam" id="1.10.1240.10:FF:000001">
    <property type="entry name" value="Methionine synthase"/>
    <property type="match status" value="1"/>
</dbReference>
<feature type="binding site" evidence="22 24">
    <location>
        <position position="313"/>
    </location>
    <ligand>
        <name>Zn(2+)</name>
        <dbReference type="ChEBI" id="CHEBI:29105"/>
    </ligand>
</feature>
<evidence type="ECO:0000256" key="4">
    <source>
        <dbReference type="ARBA" id="ARBA00005178"/>
    </source>
</evidence>
<dbReference type="PROSITE" id="PS51337">
    <property type="entry name" value="B12_BINDING_NTER"/>
    <property type="match status" value="1"/>
</dbReference>
<dbReference type="SMART" id="SM01018">
    <property type="entry name" value="B12-binding_2"/>
    <property type="match status" value="1"/>
</dbReference>
<dbReference type="PANTHER" id="PTHR45833:SF1">
    <property type="entry name" value="METHIONINE SYNTHASE"/>
    <property type="match status" value="1"/>
</dbReference>
<dbReference type="AlphaFoldDB" id="A0A6B2M036"/>
<feature type="binding site" evidence="23">
    <location>
        <position position="1159"/>
    </location>
    <ligand>
        <name>S-adenosyl-L-methionine</name>
        <dbReference type="ChEBI" id="CHEBI:59789"/>
    </ligand>
</feature>
<evidence type="ECO:0000256" key="20">
    <source>
        <dbReference type="NCBIfam" id="TIGR02082"/>
    </source>
</evidence>
<dbReference type="InterPro" id="IPR003759">
    <property type="entry name" value="Cbl-bd_cap"/>
</dbReference>
<evidence type="ECO:0000313" key="30">
    <source>
        <dbReference type="EMBL" id="NDV61696.1"/>
    </source>
</evidence>
<dbReference type="SUPFAM" id="SSF52242">
    <property type="entry name" value="Cobalamin (vitamin B12)-binding domain"/>
    <property type="match status" value="1"/>
</dbReference>
<dbReference type="GO" id="GO:0046653">
    <property type="term" value="P:tetrahydrofolate metabolic process"/>
    <property type="evidence" value="ECO:0007669"/>
    <property type="project" value="TreeGrafter"/>
</dbReference>
<dbReference type="Gene3D" id="3.40.50.280">
    <property type="entry name" value="Cobalamin-binding domain"/>
    <property type="match status" value="1"/>
</dbReference>
<feature type="binding site" evidence="22 24">
    <location>
        <position position="312"/>
    </location>
    <ligand>
        <name>Zn(2+)</name>
        <dbReference type="ChEBI" id="CHEBI:29105"/>
    </ligand>
</feature>
<comment type="function">
    <text evidence="18 21">Catalyzes the transfer of a methyl group from methyl-cobalamin to homocysteine, yielding enzyme-bound cob(I)alamin and methionine. Subsequently, remethylates the cofactor using methyltetrahydrofolate.</text>
</comment>
<comment type="similarity">
    <text evidence="5">Belongs to the vitamin-B12 dependent methionine synthase family.</text>
</comment>
<evidence type="ECO:0000256" key="3">
    <source>
        <dbReference type="ARBA" id="ARBA00001956"/>
    </source>
</evidence>
<proteinExistence type="inferred from homology"/>
<feature type="domain" description="Hcy-binding" evidence="25">
    <location>
        <begin position="7"/>
        <end position="327"/>
    </location>
</feature>
<dbReference type="Gene3D" id="1.10.1240.10">
    <property type="entry name" value="Methionine synthase domain"/>
    <property type="match status" value="1"/>
</dbReference>
<evidence type="ECO:0000256" key="21">
    <source>
        <dbReference type="PIRNR" id="PIRNR000381"/>
    </source>
</evidence>
<evidence type="ECO:0000256" key="10">
    <source>
        <dbReference type="ARBA" id="ARBA00022628"/>
    </source>
</evidence>
<dbReference type="SUPFAM" id="SSF82282">
    <property type="entry name" value="Homocysteine S-methyltransferase"/>
    <property type="match status" value="1"/>
</dbReference>
<dbReference type="InterPro" id="IPR036724">
    <property type="entry name" value="Cobalamin-bd_sf"/>
</dbReference>
<comment type="catalytic activity">
    <reaction evidence="1 21">
        <text>(6S)-5-methyl-5,6,7,8-tetrahydrofolate + L-homocysteine = (6S)-5,6,7,8-tetrahydrofolate + L-methionine</text>
        <dbReference type="Rhea" id="RHEA:11172"/>
        <dbReference type="ChEBI" id="CHEBI:18608"/>
        <dbReference type="ChEBI" id="CHEBI:57453"/>
        <dbReference type="ChEBI" id="CHEBI:57844"/>
        <dbReference type="ChEBI" id="CHEBI:58199"/>
        <dbReference type="EC" id="2.1.1.13"/>
    </reaction>
</comment>
<evidence type="ECO:0000256" key="17">
    <source>
        <dbReference type="ARBA" id="ARBA00023285"/>
    </source>
</evidence>
<keyword evidence="9 21" id="KW-0028">Amino-acid biosynthesis</keyword>
<dbReference type="Proteomes" id="UP000478417">
    <property type="component" value="Unassembled WGS sequence"/>
</dbReference>
<dbReference type="Gene3D" id="3.10.196.10">
    <property type="entry name" value="Vitamin B12-dependent methionine synthase, activation domain"/>
    <property type="match status" value="1"/>
</dbReference>
<name>A0A6B2M036_9BACT</name>
<keyword evidence="8 21" id="KW-0489">Methyltransferase</keyword>
<evidence type="ECO:0000259" key="27">
    <source>
        <dbReference type="PROSITE" id="PS50974"/>
    </source>
</evidence>
<dbReference type="PROSITE" id="PS51332">
    <property type="entry name" value="B12_BINDING"/>
    <property type="match status" value="1"/>
</dbReference>
<feature type="domain" description="B12-binding N-terminal" evidence="29">
    <location>
        <begin position="652"/>
        <end position="746"/>
    </location>
</feature>
<dbReference type="Gene3D" id="1.10.288.10">
    <property type="entry name" value="Cobalamin-dependent Methionine Synthase, domain 2"/>
    <property type="match status" value="1"/>
</dbReference>
<dbReference type="PROSITE" id="PS50974">
    <property type="entry name" value="ADOMET_ACTIVATION"/>
    <property type="match status" value="1"/>
</dbReference>
<dbReference type="GO" id="GO:0050667">
    <property type="term" value="P:homocysteine metabolic process"/>
    <property type="evidence" value="ECO:0007669"/>
    <property type="project" value="TreeGrafter"/>
</dbReference>
<feature type="binding site" evidence="23">
    <location>
        <position position="696"/>
    </location>
    <ligand>
        <name>methylcob(III)alamin</name>
        <dbReference type="ChEBI" id="CHEBI:28115"/>
    </ligand>
</feature>
<dbReference type="CDD" id="cd00740">
    <property type="entry name" value="MeTr"/>
    <property type="match status" value="1"/>
</dbReference>
<evidence type="ECO:0000259" key="25">
    <source>
        <dbReference type="PROSITE" id="PS50970"/>
    </source>
</evidence>
<gene>
    <name evidence="30" type="primary">metH</name>
    <name evidence="30" type="ORF">G0Q06_04465</name>
</gene>
<comment type="caution">
    <text evidence="30">The sequence shown here is derived from an EMBL/GenBank/DDBJ whole genome shotgun (WGS) entry which is preliminary data.</text>
</comment>
<feature type="domain" description="AdoMet activation" evidence="27">
    <location>
        <begin position="919"/>
        <end position="1247"/>
    </location>
</feature>
<dbReference type="UniPathway" id="UPA00051">
    <property type="reaction ID" value="UER00081"/>
</dbReference>
<evidence type="ECO:0000256" key="8">
    <source>
        <dbReference type="ARBA" id="ARBA00022603"/>
    </source>
</evidence>
<feature type="binding site" evidence="22 24">
    <location>
        <position position="249"/>
    </location>
    <ligand>
        <name>Zn(2+)</name>
        <dbReference type="ChEBI" id="CHEBI:29105"/>
    </ligand>
</feature>
<dbReference type="EC" id="2.1.1.13" evidence="6 20"/>
<dbReference type="InterPro" id="IPR006158">
    <property type="entry name" value="Cobalamin-bd"/>
</dbReference>
<dbReference type="GO" id="GO:0031419">
    <property type="term" value="F:cobalamin binding"/>
    <property type="evidence" value="ECO:0007669"/>
    <property type="project" value="UniProtKB-UniRule"/>
</dbReference>
<accession>A0A6B2M036</accession>
<dbReference type="InterPro" id="IPR036594">
    <property type="entry name" value="Meth_synthase_dom"/>
</dbReference>
<evidence type="ECO:0000256" key="14">
    <source>
        <dbReference type="ARBA" id="ARBA00022737"/>
    </source>
</evidence>
<evidence type="ECO:0000256" key="9">
    <source>
        <dbReference type="ARBA" id="ARBA00022605"/>
    </source>
</evidence>
<evidence type="ECO:0000256" key="23">
    <source>
        <dbReference type="PIRSR" id="PIRSR000381-2"/>
    </source>
</evidence>
<evidence type="ECO:0000256" key="6">
    <source>
        <dbReference type="ARBA" id="ARBA00012032"/>
    </source>
</evidence>
<dbReference type="Pfam" id="PF02574">
    <property type="entry name" value="S-methyl_trans"/>
    <property type="match status" value="1"/>
</dbReference>
<evidence type="ECO:0000256" key="7">
    <source>
        <dbReference type="ARBA" id="ARBA00013998"/>
    </source>
</evidence>
<dbReference type="SUPFAM" id="SSF56507">
    <property type="entry name" value="Methionine synthase activation domain-like"/>
    <property type="match status" value="1"/>
</dbReference>